<proteinExistence type="predicted"/>
<keyword evidence="3" id="KW-1185">Reference proteome</keyword>
<accession>A0A388TCE4</accession>
<organism evidence="2 3">
    <name type="scientific">Termititenax aidoneus</name>
    <dbReference type="NCBI Taxonomy" id="2218524"/>
    <lineage>
        <taxon>Bacteria</taxon>
        <taxon>Bacillati</taxon>
        <taxon>Candidatus Margulisiibacteriota</taxon>
        <taxon>Candidatus Termititenacia</taxon>
        <taxon>Candidatus Termititenacales</taxon>
        <taxon>Candidatus Termititenacaceae</taxon>
        <taxon>Candidatus Termititenax</taxon>
    </lineage>
</organism>
<evidence type="ECO:0000313" key="3">
    <source>
        <dbReference type="Proteomes" id="UP000269352"/>
    </source>
</evidence>
<sequence length="494" mass="54003">LKVEATSPAEEVQPETIAEEVQPETIAEEVQPETVAEEVQPETVAEEVQPETVAEEISSVANLQEQLIIDKASGVDKKIDTTPLQELMRELTSAEENQSTVANNSVQELETQSDTSQLADIPQSAAELIIETSAARLQATRQPVYDLSKSFEISVGDYSATLARPNTDGIRVVTFPDGQSYKAAEISGQRNTYFLIDDKGVIIGTYSEKTQDFAQGSNQMIIEGNRRTQLSSAILGKMTVGTFTPAETVGVIFTPRTTGTLSSNNITRDSLPLRPVPGDATGRIFSVAINDEFGKQHICYCMSNPQNETDYKLLAMNGNNFEIVGEIKYTTGQPINREGQPFESTRQLSYNLSYTFNDTSATARSEAFLTEANTAFAQAPETLTPERRDQGSPPAVTLPASTIARQEATSSPQNRNPAIQIQKGEYSARGINGILLQRNPREGDTIQIPQNRSFIQLTIGKLTGDKYTVLQNGKPVGTLAYNSRTKQWSNCQIS</sequence>
<reference evidence="2 3" key="1">
    <citation type="journal article" date="2019" name="ISME J.">
        <title>Genome analyses of uncultured TG2/ZB3 bacteria in 'Margulisbacteria' specifically attached to ectosymbiotic spirochetes of protists in the termite gut.</title>
        <authorList>
            <person name="Utami Y.D."/>
            <person name="Kuwahara H."/>
            <person name="Igai K."/>
            <person name="Murakami T."/>
            <person name="Sugaya K."/>
            <person name="Morikawa T."/>
            <person name="Nagura Y."/>
            <person name="Yuki M."/>
            <person name="Deevong P."/>
            <person name="Inoue T."/>
            <person name="Kihara K."/>
            <person name="Lo N."/>
            <person name="Yamada A."/>
            <person name="Ohkuma M."/>
            <person name="Hongoh Y."/>
        </authorList>
    </citation>
    <scope>NUCLEOTIDE SEQUENCE [LARGE SCALE GENOMIC DNA]</scope>
    <source>
        <strain evidence="2">NkOx7-01</strain>
    </source>
</reference>
<dbReference type="Proteomes" id="UP000269352">
    <property type="component" value="Unassembled WGS sequence"/>
</dbReference>
<feature type="non-terminal residue" evidence="2">
    <location>
        <position position="1"/>
    </location>
</feature>
<feature type="compositionally biased region" description="Acidic residues" evidence="1">
    <location>
        <begin position="17"/>
        <end position="49"/>
    </location>
</feature>
<feature type="region of interest" description="Disordered" evidence="1">
    <location>
        <begin position="1"/>
        <end position="52"/>
    </location>
</feature>
<protein>
    <submittedName>
        <fullName evidence="2">Ribonuclease E/G family</fullName>
    </submittedName>
</protein>
<evidence type="ECO:0000313" key="2">
    <source>
        <dbReference type="EMBL" id="GBR74292.1"/>
    </source>
</evidence>
<gene>
    <name evidence="2" type="ORF">NO1_1496</name>
</gene>
<evidence type="ECO:0000256" key="1">
    <source>
        <dbReference type="SAM" id="MobiDB-lite"/>
    </source>
</evidence>
<name>A0A388TCE4_TERA1</name>
<dbReference type="AlphaFoldDB" id="A0A388TCE4"/>
<dbReference type="EMBL" id="BGZN01000038">
    <property type="protein sequence ID" value="GBR74292.1"/>
    <property type="molecule type" value="Genomic_DNA"/>
</dbReference>
<comment type="caution">
    <text evidence="2">The sequence shown here is derived from an EMBL/GenBank/DDBJ whole genome shotgun (WGS) entry which is preliminary data.</text>
</comment>